<proteinExistence type="predicted"/>
<feature type="region of interest" description="Disordered" evidence="1">
    <location>
        <begin position="192"/>
        <end position="219"/>
    </location>
</feature>
<feature type="transmembrane region" description="Helical" evidence="2">
    <location>
        <begin position="42"/>
        <end position="61"/>
    </location>
</feature>
<sequence>MAQESGRQEPRARTAPPHDAGHEPESALPHWVPEAGALRGPLLWLLLVASIGACVYTGWLWTSARQTNADIVTLLNGDNVEVDLTKAPSRLLAARGYYLLTRDRMAEAQPVLDQASFRARDADRAGLLYNMANTRMRHAYDFIDRGTFAKAISLVNLAKDEYRRALQLQPDAWDARFNFAVAMRLVRDLPQAQAPADDEGEKPETRLWMELPGVPKGAP</sequence>
<dbReference type="EMBL" id="JBHTJO010000001">
    <property type="protein sequence ID" value="MFD0987877.1"/>
    <property type="molecule type" value="Genomic_DNA"/>
</dbReference>
<reference evidence="4" key="1">
    <citation type="journal article" date="2019" name="Int. J. Syst. Evol. Microbiol.">
        <title>The Global Catalogue of Microorganisms (GCM) 10K type strain sequencing project: providing services to taxonomists for standard genome sequencing and annotation.</title>
        <authorList>
            <consortium name="The Broad Institute Genomics Platform"/>
            <consortium name="The Broad Institute Genome Sequencing Center for Infectious Disease"/>
            <person name="Wu L."/>
            <person name="Ma J."/>
        </authorList>
    </citation>
    <scope>NUCLEOTIDE SEQUENCE [LARGE SCALE GENOMIC DNA]</scope>
    <source>
        <strain evidence="4">CCUG 61697</strain>
    </source>
</reference>
<gene>
    <name evidence="3" type="ORF">ACFQ2F_12295</name>
</gene>
<dbReference type="Gene3D" id="1.25.40.10">
    <property type="entry name" value="Tetratricopeptide repeat domain"/>
    <property type="match status" value="1"/>
</dbReference>
<comment type="caution">
    <text evidence="3">The sequence shown here is derived from an EMBL/GenBank/DDBJ whole genome shotgun (WGS) entry which is preliminary data.</text>
</comment>
<evidence type="ECO:0000256" key="2">
    <source>
        <dbReference type="SAM" id="Phobius"/>
    </source>
</evidence>
<evidence type="ECO:0000313" key="3">
    <source>
        <dbReference type="EMBL" id="MFD0987877.1"/>
    </source>
</evidence>
<keyword evidence="2" id="KW-0812">Transmembrane</keyword>
<dbReference type="RefSeq" id="WP_379090266.1">
    <property type="nucleotide sequence ID" value="NZ_JBHTJO010000001.1"/>
</dbReference>
<evidence type="ECO:0000313" key="4">
    <source>
        <dbReference type="Proteomes" id="UP001597102"/>
    </source>
</evidence>
<keyword evidence="4" id="KW-1185">Reference proteome</keyword>
<accession>A0ABW3JBP8</accession>
<name>A0ABW3JBP8_9HYPH</name>
<evidence type="ECO:0000256" key="1">
    <source>
        <dbReference type="SAM" id="MobiDB-lite"/>
    </source>
</evidence>
<feature type="compositionally biased region" description="Basic and acidic residues" evidence="1">
    <location>
        <begin position="1"/>
        <end position="12"/>
    </location>
</feature>
<feature type="region of interest" description="Disordered" evidence="1">
    <location>
        <begin position="1"/>
        <end position="28"/>
    </location>
</feature>
<evidence type="ECO:0008006" key="5">
    <source>
        <dbReference type="Google" id="ProtNLM"/>
    </source>
</evidence>
<keyword evidence="2" id="KW-0472">Membrane</keyword>
<keyword evidence="2" id="KW-1133">Transmembrane helix</keyword>
<protein>
    <recommendedName>
        <fullName evidence="5">MxaK protein</fullName>
    </recommendedName>
</protein>
<dbReference type="SUPFAM" id="SSF48452">
    <property type="entry name" value="TPR-like"/>
    <property type="match status" value="1"/>
</dbReference>
<dbReference type="Proteomes" id="UP001597102">
    <property type="component" value="Unassembled WGS sequence"/>
</dbReference>
<dbReference type="InterPro" id="IPR011990">
    <property type="entry name" value="TPR-like_helical_dom_sf"/>
</dbReference>
<organism evidence="3 4">
    <name type="scientific">Methyloligella solikamskensis</name>
    <dbReference type="NCBI Taxonomy" id="1177756"/>
    <lineage>
        <taxon>Bacteria</taxon>
        <taxon>Pseudomonadati</taxon>
        <taxon>Pseudomonadota</taxon>
        <taxon>Alphaproteobacteria</taxon>
        <taxon>Hyphomicrobiales</taxon>
        <taxon>Hyphomicrobiaceae</taxon>
        <taxon>Methyloligella</taxon>
    </lineage>
</organism>